<sequence>MYTNLLRPAVVAAVAAPLLLLGSGTSNAGPAAATPDPIRPVVLIGQKTDLLGALLACAPAGILPVFGPNIIFPICVA</sequence>
<dbReference type="RefSeq" id="WP_345345829.1">
    <property type="nucleotide sequence ID" value="NZ_BAABFB010000044.1"/>
</dbReference>
<protein>
    <submittedName>
        <fullName evidence="2">Uncharacterized protein</fullName>
    </submittedName>
</protein>
<proteinExistence type="predicted"/>
<accession>A0ABP8P2Q1</accession>
<evidence type="ECO:0000313" key="2">
    <source>
        <dbReference type="EMBL" id="GAA4480840.1"/>
    </source>
</evidence>
<gene>
    <name evidence="2" type="ORF">GCM10023094_27990</name>
</gene>
<comment type="caution">
    <text evidence="2">The sequence shown here is derived from an EMBL/GenBank/DDBJ whole genome shotgun (WGS) entry which is preliminary data.</text>
</comment>
<feature type="chain" id="PRO_5046965858" evidence="1">
    <location>
        <begin position="29"/>
        <end position="77"/>
    </location>
</feature>
<organism evidence="2 3">
    <name type="scientific">Rhodococcus olei</name>
    <dbReference type="NCBI Taxonomy" id="2161675"/>
    <lineage>
        <taxon>Bacteria</taxon>
        <taxon>Bacillati</taxon>
        <taxon>Actinomycetota</taxon>
        <taxon>Actinomycetes</taxon>
        <taxon>Mycobacteriales</taxon>
        <taxon>Nocardiaceae</taxon>
        <taxon>Rhodococcus</taxon>
    </lineage>
</organism>
<dbReference type="Proteomes" id="UP001501183">
    <property type="component" value="Unassembled WGS sequence"/>
</dbReference>
<keyword evidence="1" id="KW-0732">Signal</keyword>
<feature type="signal peptide" evidence="1">
    <location>
        <begin position="1"/>
        <end position="28"/>
    </location>
</feature>
<evidence type="ECO:0000313" key="3">
    <source>
        <dbReference type="Proteomes" id="UP001501183"/>
    </source>
</evidence>
<name>A0ABP8P2Q1_9NOCA</name>
<reference evidence="3" key="1">
    <citation type="journal article" date="2019" name="Int. J. Syst. Evol. Microbiol.">
        <title>The Global Catalogue of Microorganisms (GCM) 10K type strain sequencing project: providing services to taxonomists for standard genome sequencing and annotation.</title>
        <authorList>
            <consortium name="The Broad Institute Genomics Platform"/>
            <consortium name="The Broad Institute Genome Sequencing Center for Infectious Disease"/>
            <person name="Wu L."/>
            <person name="Ma J."/>
        </authorList>
    </citation>
    <scope>NUCLEOTIDE SEQUENCE [LARGE SCALE GENOMIC DNA]</scope>
    <source>
        <strain evidence="3">JCM 32206</strain>
    </source>
</reference>
<keyword evidence="3" id="KW-1185">Reference proteome</keyword>
<dbReference type="EMBL" id="BAABFB010000044">
    <property type="protein sequence ID" value="GAA4480840.1"/>
    <property type="molecule type" value="Genomic_DNA"/>
</dbReference>
<evidence type="ECO:0000256" key="1">
    <source>
        <dbReference type="SAM" id="SignalP"/>
    </source>
</evidence>